<keyword evidence="2" id="KW-1185">Reference proteome</keyword>
<proteinExistence type="predicted"/>
<dbReference type="RefSeq" id="WP_343852298.1">
    <property type="nucleotide sequence ID" value="NZ_BAAAFI010000028.1"/>
</dbReference>
<gene>
    <name evidence="1" type="ORF">GCM10009119_26240</name>
</gene>
<organism evidence="1 2">
    <name type="scientific">Algoriphagus jejuensis</name>
    <dbReference type="NCBI Taxonomy" id="419934"/>
    <lineage>
        <taxon>Bacteria</taxon>
        <taxon>Pseudomonadati</taxon>
        <taxon>Bacteroidota</taxon>
        <taxon>Cytophagia</taxon>
        <taxon>Cytophagales</taxon>
        <taxon>Cyclobacteriaceae</taxon>
        <taxon>Algoriphagus</taxon>
    </lineage>
</organism>
<evidence type="ECO:0000313" key="2">
    <source>
        <dbReference type="Proteomes" id="UP001500469"/>
    </source>
</evidence>
<dbReference type="Proteomes" id="UP001500469">
    <property type="component" value="Unassembled WGS sequence"/>
</dbReference>
<sequence length="213" mass="23356">MKIQILFLFIFFLAISIAEGQEKIYYNQTEFGVLAGRGVDNWMGESDTRIDFSIITFHGVRFGKKNNHVGGISVGFDQYETISIMPVAFGYRALLGKENKALLIGGLDLGGGMTFLEKTEKNEWGANWYEGGMMVSPSIGGYFPGKAGKTALTISLAYKRQGLSLFSGVYDPNTASRPRPSAFSASSLPDGFSSLTETEYLFNSLVIRMGLSF</sequence>
<protein>
    <recommendedName>
        <fullName evidence="3">Outer membrane protein with beta-barrel domain</fullName>
    </recommendedName>
</protein>
<evidence type="ECO:0000313" key="1">
    <source>
        <dbReference type="EMBL" id="GAA0879655.1"/>
    </source>
</evidence>
<accession>A0ABP3YE18</accession>
<comment type="caution">
    <text evidence="1">The sequence shown here is derived from an EMBL/GenBank/DDBJ whole genome shotgun (WGS) entry which is preliminary data.</text>
</comment>
<dbReference type="EMBL" id="BAAAFI010000028">
    <property type="protein sequence ID" value="GAA0879655.1"/>
    <property type="molecule type" value="Genomic_DNA"/>
</dbReference>
<name>A0ABP3YE18_9BACT</name>
<reference evidence="2" key="1">
    <citation type="journal article" date="2019" name="Int. J. Syst. Evol. Microbiol.">
        <title>The Global Catalogue of Microorganisms (GCM) 10K type strain sequencing project: providing services to taxonomists for standard genome sequencing and annotation.</title>
        <authorList>
            <consortium name="The Broad Institute Genomics Platform"/>
            <consortium name="The Broad Institute Genome Sequencing Center for Infectious Disease"/>
            <person name="Wu L."/>
            <person name="Ma J."/>
        </authorList>
    </citation>
    <scope>NUCLEOTIDE SEQUENCE [LARGE SCALE GENOMIC DNA]</scope>
    <source>
        <strain evidence="2">JCM 16112</strain>
    </source>
</reference>
<evidence type="ECO:0008006" key="3">
    <source>
        <dbReference type="Google" id="ProtNLM"/>
    </source>
</evidence>